<comment type="catalytic activity">
    <reaction evidence="9">
        <text>L-cysteine + O2 = 3-sulfino-L-alanine + H(+)</text>
        <dbReference type="Rhea" id="RHEA:20441"/>
        <dbReference type="ChEBI" id="CHEBI:15378"/>
        <dbReference type="ChEBI" id="CHEBI:15379"/>
        <dbReference type="ChEBI" id="CHEBI:35235"/>
        <dbReference type="ChEBI" id="CHEBI:61085"/>
        <dbReference type="EC" id="1.13.11.20"/>
    </reaction>
    <physiologicalReaction direction="left-to-right" evidence="9">
        <dbReference type="Rhea" id="RHEA:20442"/>
    </physiologicalReaction>
</comment>
<evidence type="ECO:0000256" key="5">
    <source>
        <dbReference type="ARBA" id="ARBA00022784"/>
    </source>
</evidence>
<evidence type="ECO:0000256" key="3">
    <source>
        <dbReference type="ARBA" id="ARBA00006622"/>
    </source>
</evidence>
<comment type="cofactor">
    <cofactor evidence="1">
        <name>Ni(2+)</name>
        <dbReference type="ChEBI" id="CHEBI:49786"/>
    </cofactor>
</comment>
<comment type="pathway">
    <text evidence="2 11">Organosulfur biosynthesis; taurine biosynthesis; hypotaurine from L-cysteine: step 1/2.</text>
</comment>
<dbReference type="PANTHER" id="PTHR12918:SF1">
    <property type="entry name" value="CYSTEINE DIOXYGENASE TYPE 1"/>
    <property type="match status" value="1"/>
</dbReference>
<comment type="function">
    <text evidence="10">Catalyzes the oxidation of cysteine to cysteine sulfinic acid with addition of molecular dioxygen.</text>
</comment>
<keyword evidence="6 11" id="KW-0223">Dioxygenase</keyword>
<keyword evidence="8 11" id="KW-0408">Iron</keyword>
<keyword evidence="13" id="KW-1185">Reference proteome</keyword>
<comment type="similarity">
    <text evidence="3 11">Belongs to the cysteine dioxygenase family.</text>
</comment>
<dbReference type="SUPFAM" id="SSF51182">
    <property type="entry name" value="RmlC-like cupins"/>
    <property type="match status" value="1"/>
</dbReference>
<dbReference type="EMBL" id="OU015570">
    <property type="protein sequence ID" value="CAG5101445.1"/>
    <property type="molecule type" value="Genomic_DNA"/>
</dbReference>
<dbReference type="Proteomes" id="UP001158576">
    <property type="component" value="Chromosome YSR"/>
</dbReference>
<evidence type="ECO:0000256" key="9">
    <source>
        <dbReference type="ARBA" id="ARBA00024284"/>
    </source>
</evidence>
<keyword evidence="5" id="KW-0883">Thioether bond</keyword>
<dbReference type="InterPro" id="IPR010300">
    <property type="entry name" value="CDO_1"/>
</dbReference>
<evidence type="ECO:0000256" key="7">
    <source>
        <dbReference type="ARBA" id="ARBA00023002"/>
    </source>
</evidence>
<dbReference type="PANTHER" id="PTHR12918">
    <property type="entry name" value="CYSTEINE DIOXYGENASE"/>
    <property type="match status" value="1"/>
</dbReference>
<evidence type="ECO:0000313" key="13">
    <source>
        <dbReference type="Proteomes" id="UP001158576"/>
    </source>
</evidence>
<organism evidence="12 13">
    <name type="scientific">Oikopleura dioica</name>
    <name type="common">Tunicate</name>
    <dbReference type="NCBI Taxonomy" id="34765"/>
    <lineage>
        <taxon>Eukaryota</taxon>
        <taxon>Metazoa</taxon>
        <taxon>Chordata</taxon>
        <taxon>Tunicata</taxon>
        <taxon>Appendicularia</taxon>
        <taxon>Copelata</taxon>
        <taxon>Oikopleuridae</taxon>
        <taxon>Oikopleura</taxon>
    </lineage>
</organism>
<comment type="cofactor">
    <cofactor evidence="11">
        <name>Fe cation</name>
        <dbReference type="ChEBI" id="CHEBI:24875"/>
    </cofactor>
    <text evidence="11">Binds 1 Fe cation per subunit.</text>
</comment>
<gene>
    <name evidence="12" type="ORF">OKIOD_LOCUS8653</name>
</gene>
<evidence type="ECO:0000256" key="1">
    <source>
        <dbReference type="ARBA" id="ARBA00001967"/>
    </source>
</evidence>
<dbReference type="Gene3D" id="2.60.120.10">
    <property type="entry name" value="Jelly Rolls"/>
    <property type="match status" value="1"/>
</dbReference>
<dbReference type="Pfam" id="PF05995">
    <property type="entry name" value="CDO_I"/>
    <property type="match status" value="1"/>
</dbReference>
<keyword evidence="7 11" id="KW-0560">Oxidoreductase</keyword>
<dbReference type="EC" id="1.13.11.20" evidence="11"/>
<sequence length="245" mass="27932">MEDLVAGINMLIAKDASPEVMVQYFQNYKNDDWKKYAMWDPYRYTRNLIEEVDGKYSLILLCWPESNASAIHDHPNSDCIMKCLSGTVKETRFAWPEKKKTKMTETGYTVGTEGDVIHINDDLGLHRVENPSSSEGAVTLHFYFPCIHECLVFDEETGKARRVKMTYTSIRGVKQTPQQKFLPSSYAHFFEELSNFVNLNNCLVSDIGKSGASGGLFAVLHRAENPLAEAVRRFVLSFENQLEVR</sequence>
<evidence type="ECO:0000313" key="12">
    <source>
        <dbReference type="EMBL" id="CAG5101445.1"/>
    </source>
</evidence>
<evidence type="ECO:0000256" key="11">
    <source>
        <dbReference type="RuleBase" id="RU366010"/>
    </source>
</evidence>
<reference evidence="12 13" key="1">
    <citation type="submission" date="2021-04" db="EMBL/GenBank/DDBJ databases">
        <authorList>
            <person name="Bliznina A."/>
        </authorList>
    </citation>
    <scope>NUCLEOTIDE SEQUENCE [LARGE SCALE GENOMIC DNA]</scope>
</reference>
<dbReference type="InterPro" id="IPR014710">
    <property type="entry name" value="RmlC-like_jellyroll"/>
</dbReference>
<dbReference type="CDD" id="cd10548">
    <property type="entry name" value="cupin_CDO"/>
    <property type="match status" value="1"/>
</dbReference>
<proteinExistence type="inferred from homology"/>
<evidence type="ECO:0000256" key="10">
    <source>
        <dbReference type="ARBA" id="ARBA00033725"/>
    </source>
</evidence>
<evidence type="ECO:0000256" key="8">
    <source>
        <dbReference type="ARBA" id="ARBA00023004"/>
    </source>
</evidence>
<evidence type="ECO:0000256" key="2">
    <source>
        <dbReference type="ARBA" id="ARBA00004759"/>
    </source>
</evidence>
<evidence type="ECO:0000256" key="4">
    <source>
        <dbReference type="ARBA" id="ARBA00022723"/>
    </source>
</evidence>
<evidence type="ECO:0000256" key="6">
    <source>
        <dbReference type="ARBA" id="ARBA00022964"/>
    </source>
</evidence>
<accession>A0ABN7SPG1</accession>
<protein>
    <recommendedName>
        <fullName evidence="11">Cysteine dioxygenase</fullName>
        <ecNumber evidence="11">1.13.11.20</ecNumber>
    </recommendedName>
</protein>
<name>A0ABN7SPG1_OIKDI</name>
<keyword evidence="4 11" id="KW-0479">Metal-binding</keyword>
<dbReference type="InterPro" id="IPR011051">
    <property type="entry name" value="RmlC_Cupin_sf"/>
</dbReference>